<dbReference type="EMBL" id="BQNB010019748">
    <property type="protein sequence ID" value="GJT88638.1"/>
    <property type="molecule type" value="Genomic_DNA"/>
</dbReference>
<sequence length="372" mass="41181">MPPKRTSTSEAPAMTQDAIRKLVADSVTAALEAQAAKMANTSNPNRNTGPTGTPVVKTENYKEFISDKPFYFNVQVSSDNKRKFDDRRTFNNNSRSNNNYRNTNTNNRYNNHQLQQNRRQEAVSAYAVTPSGNNRFPYTVKVTKQPMARSSEDLKMAKLTMSSPDHPTSNMEDAFSSNFPNYFPPASPDYIPTLPGKTYSSSPNSFGIVPLISPTLSLFHDDPYMKALQAFYTKKSPNPPPSIMPPSSIPNPQEFLMPPKRMSTSEAPAMTQAAIRKLVADSVIAALEEQAATMANASNPNRNIGPTGNPTLKTGNYKEFISCQPFYFNGTEGAVGLVYWFERTKLVFSRSRCAEENKVTFATGTLTDDALS</sequence>
<protein>
    <recommendedName>
        <fullName evidence="4">Reverse transcriptase domain-containing protein</fullName>
    </recommendedName>
</protein>
<evidence type="ECO:0000256" key="1">
    <source>
        <dbReference type="SAM" id="MobiDB-lite"/>
    </source>
</evidence>
<gene>
    <name evidence="2" type="ORF">Tco_1070355</name>
</gene>
<evidence type="ECO:0008006" key="4">
    <source>
        <dbReference type="Google" id="ProtNLM"/>
    </source>
</evidence>
<proteinExistence type="predicted"/>
<organism evidence="2 3">
    <name type="scientific">Tanacetum coccineum</name>
    <dbReference type="NCBI Taxonomy" id="301880"/>
    <lineage>
        <taxon>Eukaryota</taxon>
        <taxon>Viridiplantae</taxon>
        <taxon>Streptophyta</taxon>
        <taxon>Embryophyta</taxon>
        <taxon>Tracheophyta</taxon>
        <taxon>Spermatophyta</taxon>
        <taxon>Magnoliopsida</taxon>
        <taxon>eudicotyledons</taxon>
        <taxon>Gunneridae</taxon>
        <taxon>Pentapetalae</taxon>
        <taxon>asterids</taxon>
        <taxon>campanulids</taxon>
        <taxon>Asterales</taxon>
        <taxon>Asteraceae</taxon>
        <taxon>Asteroideae</taxon>
        <taxon>Anthemideae</taxon>
        <taxon>Anthemidinae</taxon>
        <taxon>Tanacetum</taxon>
    </lineage>
</organism>
<evidence type="ECO:0000313" key="2">
    <source>
        <dbReference type="EMBL" id="GJT88638.1"/>
    </source>
</evidence>
<reference evidence="2" key="1">
    <citation type="journal article" date="2022" name="Int. J. Mol. Sci.">
        <title>Draft Genome of Tanacetum Coccineum: Genomic Comparison of Closely Related Tanacetum-Family Plants.</title>
        <authorList>
            <person name="Yamashiro T."/>
            <person name="Shiraishi A."/>
            <person name="Nakayama K."/>
            <person name="Satake H."/>
        </authorList>
    </citation>
    <scope>NUCLEOTIDE SEQUENCE</scope>
</reference>
<feature type="region of interest" description="Disordered" evidence="1">
    <location>
        <begin position="81"/>
        <end position="109"/>
    </location>
</feature>
<keyword evidence="3" id="KW-1185">Reference proteome</keyword>
<dbReference type="Proteomes" id="UP001151760">
    <property type="component" value="Unassembled WGS sequence"/>
</dbReference>
<accession>A0ABQ5HL44</accession>
<evidence type="ECO:0000313" key="3">
    <source>
        <dbReference type="Proteomes" id="UP001151760"/>
    </source>
</evidence>
<comment type="caution">
    <text evidence="2">The sequence shown here is derived from an EMBL/GenBank/DDBJ whole genome shotgun (WGS) entry which is preliminary data.</text>
</comment>
<feature type="compositionally biased region" description="Low complexity" evidence="1">
    <location>
        <begin position="91"/>
        <end position="109"/>
    </location>
</feature>
<reference evidence="2" key="2">
    <citation type="submission" date="2022-01" db="EMBL/GenBank/DDBJ databases">
        <authorList>
            <person name="Yamashiro T."/>
            <person name="Shiraishi A."/>
            <person name="Satake H."/>
            <person name="Nakayama K."/>
        </authorList>
    </citation>
    <scope>NUCLEOTIDE SEQUENCE</scope>
</reference>
<name>A0ABQ5HL44_9ASTR</name>